<dbReference type="EMBL" id="CP000934">
    <property type="protein sequence ID" value="ACE85483.1"/>
    <property type="molecule type" value="Genomic_DNA"/>
</dbReference>
<evidence type="ECO:0000313" key="3">
    <source>
        <dbReference type="EMBL" id="ACE85483.1"/>
    </source>
</evidence>
<dbReference type="eggNOG" id="COG1432">
    <property type="taxonomic scope" value="Bacteria"/>
</dbReference>
<dbReference type="OrthoDB" id="9794137at2"/>
<dbReference type="HOGENOM" id="CLU_085023_0_0_6"/>
<protein>
    <recommendedName>
        <fullName evidence="2">NYN domain-containing protein</fullName>
    </recommendedName>
</protein>
<dbReference type="KEGG" id="cja:CJA_3650"/>
<dbReference type="STRING" id="498211.CJA_3650"/>
<reference evidence="3 4" key="1">
    <citation type="journal article" date="2008" name="J. Bacteriol.">
        <title>Insights into plant cell wall degradation from the genome sequence of the soil bacterium Cellvibrio japonicus.</title>
        <authorList>
            <person name="Deboy R.T."/>
            <person name="Mongodin E.F."/>
            <person name="Fouts D.E."/>
            <person name="Tailford L.E."/>
            <person name="Khouri H."/>
            <person name="Emerson J.B."/>
            <person name="Mohamoud Y."/>
            <person name="Watkins K."/>
            <person name="Henrissat B."/>
            <person name="Gilbert H.J."/>
            <person name="Nelson K.E."/>
        </authorList>
    </citation>
    <scope>NUCLEOTIDE SEQUENCE [LARGE SCALE GENOMIC DNA]</scope>
    <source>
        <strain evidence="3 4">Ueda107</strain>
    </source>
</reference>
<proteinExistence type="predicted"/>
<evidence type="ECO:0000313" key="4">
    <source>
        <dbReference type="Proteomes" id="UP000001036"/>
    </source>
</evidence>
<feature type="compositionally biased region" description="Basic and acidic residues" evidence="1">
    <location>
        <begin position="265"/>
        <end position="281"/>
    </location>
</feature>
<accession>B3PHQ9</accession>
<gene>
    <name evidence="3" type="ordered locus">CJA_3650</name>
</gene>
<dbReference type="Gene3D" id="3.40.50.1010">
    <property type="entry name" value="5'-nuclease"/>
    <property type="match status" value="1"/>
</dbReference>
<dbReference type="Proteomes" id="UP000001036">
    <property type="component" value="Chromosome"/>
</dbReference>
<organism evidence="3 4">
    <name type="scientific">Cellvibrio japonicus (strain Ueda107)</name>
    <name type="common">Pseudomonas fluorescens subsp. cellulosa</name>
    <dbReference type="NCBI Taxonomy" id="498211"/>
    <lineage>
        <taxon>Bacteria</taxon>
        <taxon>Pseudomonadati</taxon>
        <taxon>Pseudomonadota</taxon>
        <taxon>Gammaproteobacteria</taxon>
        <taxon>Cellvibrionales</taxon>
        <taxon>Cellvibrionaceae</taxon>
        <taxon>Cellvibrio</taxon>
    </lineage>
</organism>
<keyword evidence="4" id="KW-1185">Reference proteome</keyword>
<dbReference type="GO" id="GO:0004540">
    <property type="term" value="F:RNA nuclease activity"/>
    <property type="evidence" value="ECO:0007669"/>
    <property type="project" value="InterPro"/>
</dbReference>
<dbReference type="InterPro" id="IPR021139">
    <property type="entry name" value="NYN"/>
</dbReference>
<dbReference type="AlphaFoldDB" id="B3PHQ9"/>
<dbReference type="CDD" id="cd18722">
    <property type="entry name" value="PIN_NicB-like"/>
    <property type="match status" value="1"/>
</dbReference>
<name>B3PHQ9_CELJU</name>
<dbReference type="Pfam" id="PF01936">
    <property type="entry name" value="NYN"/>
    <property type="match status" value="1"/>
</dbReference>
<dbReference type="RefSeq" id="WP_012489225.1">
    <property type="nucleotide sequence ID" value="NC_010995.1"/>
</dbReference>
<feature type="domain" description="NYN" evidence="2">
    <location>
        <begin position="162"/>
        <end position="233"/>
    </location>
</feature>
<evidence type="ECO:0000259" key="2">
    <source>
        <dbReference type="Pfam" id="PF01936"/>
    </source>
</evidence>
<feature type="region of interest" description="Disordered" evidence="1">
    <location>
        <begin position="258"/>
        <end position="281"/>
    </location>
</feature>
<evidence type="ECO:0000256" key="1">
    <source>
        <dbReference type="SAM" id="MobiDB-lite"/>
    </source>
</evidence>
<sequence>MTARSIAILIDGGYFLKRLPKLVKPELCDTPEKISAQVGHLCRNHVKHLTGCGNRDWRQHVYRIFYYDAIPYDGKAHHPIQNRPIDFAKSDVAIQRHALFDCLRKQRKMALRLGKVNKEHDWSIQSSLTKKLLRSRQALNAIPAQPPQQDQQGNYTLTLTQEQFRDIAQSRDLWQTLDASSVSLGLKQKGVDMRIGVDIASLALKKQVDTLVLVAGDSDFVPAAKLARREGIDFILDPLWQQINSDLFEHIDGLHSGLQRPGQAVRRDNSTEPLPIDHQEN</sequence>